<evidence type="ECO:0000313" key="1">
    <source>
        <dbReference type="EMBL" id="VDD92353.1"/>
    </source>
</evidence>
<dbReference type="Proteomes" id="UP000274131">
    <property type="component" value="Unassembled WGS sequence"/>
</dbReference>
<organism evidence="3">
    <name type="scientific">Enterobius vermicularis</name>
    <name type="common">Human pinworm</name>
    <dbReference type="NCBI Taxonomy" id="51028"/>
    <lineage>
        <taxon>Eukaryota</taxon>
        <taxon>Metazoa</taxon>
        <taxon>Ecdysozoa</taxon>
        <taxon>Nematoda</taxon>
        <taxon>Chromadorea</taxon>
        <taxon>Rhabditida</taxon>
        <taxon>Spirurina</taxon>
        <taxon>Oxyuridomorpha</taxon>
        <taxon>Oxyuroidea</taxon>
        <taxon>Oxyuridae</taxon>
        <taxon>Enterobius</taxon>
    </lineage>
</organism>
<evidence type="ECO:0000313" key="3">
    <source>
        <dbReference type="WBParaSite" id="EVEC_0000760201-mRNA-1"/>
    </source>
</evidence>
<dbReference type="EMBL" id="UXUI01008773">
    <property type="protein sequence ID" value="VDD92353.1"/>
    <property type="molecule type" value="Genomic_DNA"/>
</dbReference>
<accession>A0A0N4VAT4</accession>
<dbReference type="OrthoDB" id="5876980at2759"/>
<reference evidence="3" key="1">
    <citation type="submission" date="2017-02" db="UniProtKB">
        <authorList>
            <consortium name="WormBaseParasite"/>
        </authorList>
    </citation>
    <scope>IDENTIFICATION</scope>
</reference>
<evidence type="ECO:0000313" key="2">
    <source>
        <dbReference type="Proteomes" id="UP000274131"/>
    </source>
</evidence>
<dbReference type="WBParaSite" id="EVEC_0000760201-mRNA-1">
    <property type="protein sequence ID" value="EVEC_0000760201-mRNA-1"/>
    <property type="gene ID" value="EVEC_0000760201"/>
</dbReference>
<protein>
    <submittedName>
        <fullName evidence="3">SAC domain-containing protein</fullName>
    </submittedName>
</protein>
<keyword evidence="2" id="KW-1185">Reference proteome</keyword>
<gene>
    <name evidence="1" type="ORF">EVEC_LOCUS7104</name>
</gene>
<proteinExistence type="predicted"/>
<dbReference type="AlphaFoldDB" id="A0A0N4VAT4"/>
<reference evidence="1 2" key="2">
    <citation type="submission" date="2018-10" db="EMBL/GenBank/DDBJ databases">
        <authorList>
            <consortium name="Pathogen Informatics"/>
        </authorList>
    </citation>
    <scope>NUCLEOTIDE SEQUENCE [LARGE SCALE GENOMIC DNA]</scope>
</reference>
<sequence length="161" mass="19162">MNYYFARYNPEFLQKTRRSPNVWLCKALKAGIIFINLSFSKPHFRFHVLCYVYSVRVLLWNESQQHHSVKGASYCEINKEDEELAGLEKDLIVSLLHVQSYVYDFHLRMIGKYLVGGTEVDISWCFRLTEKKAFILKIVFCQNLNFLQQVMLSFFFNHLVF</sequence>
<name>A0A0N4VAT4_ENTVE</name>